<dbReference type="OrthoDB" id="711001at2"/>
<dbReference type="RefSeq" id="WP_132534581.1">
    <property type="nucleotide sequence ID" value="NZ_BMJO01000006.1"/>
</dbReference>
<dbReference type="EMBL" id="SLWO01000006">
    <property type="protein sequence ID" value="TCO22607.1"/>
    <property type="molecule type" value="Genomic_DNA"/>
</dbReference>
<sequence length="174" mass="19053">MKKISLTIAICSILFSACNSFKSKEKAVGKQDTTLLTEAKAEKKMDPITGKLSVIGQPKLGGPINMRFSVYNNTDTVAKFCIWHTPFERLMSKYLDVALDDYTPIDYKGAMAKRIMPPPADSYKKLNAGDSTSADFNLADAYTITKAGNYTIKYNSATVSGIVVPDSVKIYIGN</sequence>
<evidence type="ECO:0000313" key="4">
    <source>
        <dbReference type="Proteomes" id="UP000622648"/>
    </source>
</evidence>
<dbReference type="EMBL" id="BMJO01000006">
    <property type="protein sequence ID" value="GGE65812.1"/>
    <property type="molecule type" value="Genomic_DNA"/>
</dbReference>
<comment type="caution">
    <text evidence="2">The sequence shown here is derived from an EMBL/GenBank/DDBJ whole genome shotgun (WGS) entry which is preliminary data.</text>
</comment>
<dbReference type="Gene3D" id="2.60.40.2970">
    <property type="match status" value="1"/>
</dbReference>
<protein>
    <recommendedName>
        <fullName evidence="5">Protease</fullName>
    </recommendedName>
</protein>
<dbReference type="Proteomes" id="UP000295684">
    <property type="component" value="Unassembled WGS sequence"/>
</dbReference>
<reference evidence="1" key="4">
    <citation type="submission" date="2024-05" db="EMBL/GenBank/DDBJ databases">
        <authorList>
            <person name="Sun Q."/>
            <person name="Zhou Y."/>
        </authorList>
    </citation>
    <scope>NUCLEOTIDE SEQUENCE</scope>
    <source>
        <strain evidence="1">CGMCC 1.15644</strain>
    </source>
</reference>
<evidence type="ECO:0000313" key="3">
    <source>
        <dbReference type="Proteomes" id="UP000295684"/>
    </source>
</evidence>
<dbReference type="PROSITE" id="PS51257">
    <property type="entry name" value="PROKAR_LIPOPROTEIN"/>
    <property type="match status" value="1"/>
</dbReference>
<accession>A0A4R2HBJ3</accession>
<reference evidence="1" key="1">
    <citation type="journal article" date="2014" name="Int. J. Syst. Evol. Microbiol.">
        <title>Complete genome of a new Firmicutes species belonging to the dominant human colonic microbiota ('Ruminococcus bicirculans') reveals two chromosomes and a selective capacity to utilize plant glucans.</title>
        <authorList>
            <consortium name="NISC Comparative Sequencing Program"/>
            <person name="Wegmann U."/>
            <person name="Louis P."/>
            <person name="Goesmann A."/>
            <person name="Henrissat B."/>
            <person name="Duncan S.H."/>
            <person name="Flint H.J."/>
        </authorList>
    </citation>
    <scope>NUCLEOTIDE SEQUENCE</scope>
    <source>
        <strain evidence="1">CGMCC 1.15644</strain>
    </source>
</reference>
<keyword evidence="4" id="KW-1185">Reference proteome</keyword>
<reference evidence="2 3" key="3">
    <citation type="submission" date="2019-03" db="EMBL/GenBank/DDBJ databases">
        <title>Genomic Encyclopedia of Type Strains, Phase IV (KMG-IV): sequencing the most valuable type-strain genomes for metagenomic binning, comparative biology and taxonomic classification.</title>
        <authorList>
            <person name="Goeker M."/>
        </authorList>
    </citation>
    <scope>NUCLEOTIDE SEQUENCE [LARGE SCALE GENOMIC DNA]</scope>
    <source>
        <strain evidence="2 3">DSM 103236</strain>
    </source>
</reference>
<dbReference type="Proteomes" id="UP000622648">
    <property type="component" value="Unassembled WGS sequence"/>
</dbReference>
<gene>
    <name evidence="2" type="ORF">EV200_106250</name>
    <name evidence="1" type="ORF">GCM10011413_35410</name>
</gene>
<evidence type="ECO:0008006" key="5">
    <source>
        <dbReference type="Google" id="ProtNLM"/>
    </source>
</evidence>
<evidence type="ECO:0000313" key="2">
    <source>
        <dbReference type="EMBL" id="TCO22607.1"/>
    </source>
</evidence>
<organism evidence="2 3">
    <name type="scientific">Pedobacter psychrotolerans</name>
    <dbReference type="NCBI Taxonomy" id="1843235"/>
    <lineage>
        <taxon>Bacteria</taxon>
        <taxon>Pseudomonadati</taxon>
        <taxon>Bacteroidota</taxon>
        <taxon>Sphingobacteriia</taxon>
        <taxon>Sphingobacteriales</taxon>
        <taxon>Sphingobacteriaceae</taxon>
        <taxon>Pedobacter</taxon>
    </lineage>
</organism>
<evidence type="ECO:0000313" key="1">
    <source>
        <dbReference type="EMBL" id="GGE65812.1"/>
    </source>
</evidence>
<dbReference type="AlphaFoldDB" id="A0A4R2HBJ3"/>
<name>A0A4R2HBJ3_9SPHI</name>
<reference evidence="4" key="2">
    <citation type="journal article" date="2019" name="Int. J. Syst. Evol. Microbiol.">
        <title>The Global Catalogue of Microorganisms (GCM) 10K type strain sequencing project: providing services to taxonomists for standard genome sequencing and annotation.</title>
        <authorList>
            <consortium name="The Broad Institute Genomics Platform"/>
            <consortium name="The Broad Institute Genome Sequencing Center for Infectious Disease"/>
            <person name="Wu L."/>
            <person name="Ma J."/>
        </authorList>
    </citation>
    <scope>NUCLEOTIDE SEQUENCE [LARGE SCALE GENOMIC DNA]</scope>
    <source>
        <strain evidence="4">CGMCC 1.15644</strain>
    </source>
</reference>
<proteinExistence type="predicted"/>